<dbReference type="Pfam" id="PF01047">
    <property type="entry name" value="MarR"/>
    <property type="match status" value="1"/>
</dbReference>
<dbReference type="RefSeq" id="WP_048319194.1">
    <property type="nucleotide sequence ID" value="NZ_CP015220.1"/>
</dbReference>
<dbReference type="InterPro" id="IPR000835">
    <property type="entry name" value="HTH_MarR-typ"/>
</dbReference>
<reference evidence="2" key="2">
    <citation type="submission" date="2016-04" db="EMBL/GenBank/DDBJ databases">
        <title>Complete Genome and Plasmid Sequences for Rhodococcus fascians D188 and Draft Sequences for Rhodococcus spp. Isolates PBTS 1 and PBTS 2.</title>
        <authorList>
            <person name="Stamer R."/>
            <person name="Vereecke D."/>
            <person name="Zhang Y."/>
            <person name="Schilkey F."/>
            <person name="Devitt N."/>
            <person name="Randall J."/>
        </authorList>
    </citation>
    <scope>NUCLEOTIDE SEQUENCE [LARGE SCALE GENOMIC DNA]</scope>
    <source>
        <strain evidence="2">PBTS2</strain>
    </source>
</reference>
<dbReference type="PATRIC" id="fig|1653479.3.peg.1306"/>
<reference evidence="1 2" key="1">
    <citation type="journal article" date="2016" name="Genome Announc.">
        <title>Complete Genome and Plasmid Sequences for Rhodococcus fascians D188 and Draft Sequences for Rhodococcus Isolates PBTS 1 and PBTS 2.</title>
        <authorList>
            <person name="Stamler R.A."/>
            <person name="Vereecke D."/>
            <person name="Zhang Y."/>
            <person name="Schilkey F."/>
            <person name="Devitt N."/>
            <person name="Randall J.J."/>
        </authorList>
    </citation>
    <scope>NUCLEOTIDE SEQUENCE [LARGE SCALE GENOMIC DNA]</scope>
    <source>
        <strain evidence="1 2">PBTS2</strain>
    </source>
</reference>
<name>A0A143QI56_RHOFA</name>
<dbReference type="GeneID" id="93551330"/>
<dbReference type="PANTHER" id="PTHR33164">
    <property type="entry name" value="TRANSCRIPTIONAL REGULATOR, MARR FAMILY"/>
    <property type="match status" value="1"/>
</dbReference>
<evidence type="ECO:0000313" key="2">
    <source>
        <dbReference type="Proteomes" id="UP000076038"/>
    </source>
</evidence>
<keyword evidence="2" id="KW-1185">Reference proteome</keyword>
<dbReference type="InterPro" id="IPR039422">
    <property type="entry name" value="MarR/SlyA-like"/>
</dbReference>
<organism evidence="1 2">
    <name type="scientific">Rhodococcoides fascians</name>
    <name type="common">Rhodococcus fascians</name>
    <dbReference type="NCBI Taxonomy" id="1828"/>
    <lineage>
        <taxon>Bacteria</taxon>
        <taxon>Bacillati</taxon>
        <taxon>Actinomycetota</taxon>
        <taxon>Actinomycetes</taxon>
        <taxon>Mycobacteriales</taxon>
        <taxon>Nocardiaceae</taxon>
        <taxon>Rhodococcoides</taxon>
    </lineage>
</organism>
<evidence type="ECO:0000313" key="1">
    <source>
        <dbReference type="EMBL" id="AMY22601.1"/>
    </source>
</evidence>
<protein>
    <submittedName>
        <fullName evidence="1">Uncharacterized protein</fullName>
    </submittedName>
</protein>
<dbReference type="AlphaFoldDB" id="A0A143QI56"/>
<dbReference type="KEGG" id="rhs:A3Q41_01293"/>
<dbReference type="InterPro" id="IPR036390">
    <property type="entry name" value="WH_DNA-bd_sf"/>
</dbReference>
<gene>
    <name evidence="1" type="ORF">A3Q41_01293</name>
</gene>
<dbReference type="Proteomes" id="UP000076038">
    <property type="component" value="Chromosome"/>
</dbReference>
<dbReference type="Gene3D" id="1.10.10.10">
    <property type="entry name" value="Winged helix-like DNA-binding domain superfamily/Winged helix DNA-binding domain"/>
    <property type="match status" value="1"/>
</dbReference>
<dbReference type="OrthoDB" id="8635520at2"/>
<dbReference type="GO" id="GO:0006950">
    <property type="term" value="P:response to stress"/>
    <property type="evidence" value="ECO:0007669"/>
    <property type="project" value="TreeGrafter"/>
</dbReference>
<dbReference type="EMBL" id="CP015220">
    <property type="protein sequence ID" value="AMY22601.1"/>
    <property type="molecule type" value="Genomic_DNA"/>
</dbReference>
<sequence length="170" mass="19178">MTRVTAELAIGPGGDPQWLDTAEMRAWRAYVDGGQRLMEVLNRDLQDRHDLSMAEYRILVMLSEADDGSIRMSELADGVLSSRSRLTHQIRRMEVQDMVRRSTCAHDGRGVLAVITEEGRRRLTEAAPTHVRSVRQHLVDLLTPTELEVLGDIFQKVDAAMDASATRPRR</sequence>
<proteinExistence type="predicted"/>
<accession>A0A143QI56</accession>
<dbReference type="PANTHER" id="PTHR33164:SF99">
    <property type="entry name" value="MARR FAMILY REGULATORY PROTEIN"/>
    <property type="match status" value="1"/>
</dbReference>
<dbReference type="SUPFAM" id="SSF46785">
    <property type="entry name" value="Winged helix' DNA-binding domain"/>
    <property type="match status" value="1"/>
</dbReference>
<dbReference type="PROSITE" id="PS50995">
    <property type="entry name" value="HTH_MARR_2"/>
    <property type="match status" value="1"/>
</dbReference>
<dbReference type="GO" id="GO:0003700">
    <property type="term" value="F:DNA-binding transcription factor activity"/>
    <property type="evidence" value="ECO:0007669"/>
    <property type="project" value="InterPro"/>
</dbReference>
<dbReference type="SMART" id="SM00347">
    <property type="entry name" value="HTH_MARR"/>
    <property type="match status" value="1"/>
</dbReference>
<dbReference type="InterPro" id="IPR036388">
    <property type="entry name" value="WH-like_DNA-bd_sf"/>
</dbReference>